<feature type="domain" description="Glycosyl transferase family 1" evidence="2">
    <location>
        <begin position="221"/>
        <end position="368"/>
    </location>
</feature>
<dbReference type="InterPro" id="IPR001296">
    <property type="entry name" value="Glyco_trans_1"/>
</dbReference>
<evidence type="ECO:0000256" key="1">
    <source>
        <dbReference type="ARBA" id="ARBA00022679"/>
    </source>
</evidence>
<organism evidence="3 4">
    <name type="scientific">Candidatus Onthocola gallistercoris</name>
    <dbReference type="NCBI Taxonomy" id="2840876"/>
    <lineage>
        <taxon>Bacteria</taxon>
        <taxon>Bacillati</taxon>
        <taxon>Bacillota</taxon>
        <taxon>Bacilli</taxon>
        <taxon>Candidatus Onthocola</taxon>
    </lineage>
</organism>
<dbReference type="Proteomes" id="UP000824164">
    <property type="component" value="Unassembled WGS sequence"/>
</dbReference>
<keyword evidence="1" id="KW-0808">Transferase</keyword>
<evidence type="ECO:0000313" key="3">
    <source>
        <dbReference type="EMBL" id="HIU02782.1"/>
    </source>
</evidence>
<reference evidence="3" key="2">
    <citation type="journal article" date="2021" name="PeerJ">
        <title>Extensive microbial diversity within the chicken gut microbiome revealed by metagenomics and culture.</title>
        <authorList>
            <person name="Gilroy R."/>
            <person name="Ravi A."/>
            <person name="Getino M."/>
            <person name="Pursley I."/>
            <person name="Horton D.L."/>
            <person name="Alikhan N.F."/>
            <person name="Baker D."/>
            <person name="Gharbi K."/>
            <person name="Hall N."/>
            <person name="Watson M."/>
            <person name="Adriaenssens E.M."/>
            <person name="Foster-Nyarko E."/>
            <person name="Jarju S."/>
            <person name="Secka A."/>
            <person name="Antonio M."/>
            <person name="Oren A."/>
            <person name="Chaudhuri R.R."/>
            <person name="La Ragione R."/>
            <person name="Hildebrand F."/>
            <person name="Pallen M.J."/>
        </authorList>
    </citation>
    <scope>NUCLEOTIDE SEQUENCE</scope>
    <source>
        <strain evidence="3">CHK187-14744</strain>
    </source>
</reference>
<dbReference type="SUPFAM" id="SSF53756">
    <property type="entry name" value="UDP-Glycosyltransferase/glycogen phosphorylase"/>
    <property type="match status" value="1"/>
</dbReference>
<dbReference type="GO" id="GO:0016757">
    <property type="term" value="F:glycosyltransferase activity"/>
    <property type="evidence" value="ECO:0007669"/>
    <property type="project" value="InterPro"/>
</dbReference>
<dbReference type="PANTHER" id="PTHR46401:SF2">
    <property type="entry name" value="GLYCOSYLTRANSFERASE WBBK-RELATED"/>
    <property type="match status" value="1"/>
</dbReference>
<comment type="caution">
    <text evidence="3">The sequence shown here is derived from an EMBL/GenBank/DDBJ whole genome shotgun (WGS) entry which is preliminary data.</text>
</comment>
<protein>
    <submittedName>
        <fullName evidence="3">Glycosyltransferase family 4 protein</fullName>
    </submittedName>
</protein>
<dbReference type="Pfam" id="PF00534">
    <property type="entry name" value="Glycos_transf_1"/>
    <property type="match status" value="1"/>
</dbReference>
<dbReference type="PANTHER" id="PTHR46401">
    <property type="entry name" value="GLYCOSYLTRANSFERASE WBBK-RELATED"/>
    <property type="match status" value="1"/>
</dbReference>
<evidence type="ECO:0000313" key="4">
    <source>
        <dbReference type="Proteomes" id="UP000824164"/>
    </source>
</evidence>
<dbReference type="EMBL" id="DVLT01000038">
    <property type="protein sequence ID" value="HIU02782.1"/>
    <property type="molecule type" value="Genomic_DNA"/>
</dbReference>
<dbReference type="CDD" id="cd03801">
    <property type="entry name" value="GT4_PimA-like"/>
    <property type="match status" value="1"/>
</dbReference>
<reference evidence="3" key="1">
    <citation type="submission" date="2020-10" db="EMBL/GenBank/DDBJ databases">
        <authorList>
            <person name="Gilroy R."/>
        </authorList>
    </citation>
    <scope>NUCLEOTIDE SEQUENCE</scope>
    <source>
        <strain evidence="3">CHK187-14744</strain>
    </source>
</reference>
<proteinExistence type="predicted"/>
<evidence type="ECO:0000259" key="2">
    <source>
        <dbReference type="Pfam" id="PF00534"/>
    </source>
</evidence>
<accession>A0A9D1HII7</accession>
<name>A0A9D1HII7_9FIRM</name>
<dbReference type="GO" id="GO:0009103">
    <property type="term" value="P:lipopolysaccharide biosynthetic process"/>
    <property type="evidence" value="ECO:0007669"/>
    <property type="project" value="TreeGrafter"/>
</dbReference>
<dbReference type="AlphaFoldDB" id="A0A9D1HII7"/>
<sequence length="398" mass="45922">MKKIALINQRYGLEVNGGSEYYTRLLAEKLNGRFEVEVLTTTALGYDTWENYYSEGVENIEGVTVRRFRVDHPRDVESFNRLTDALSLKADRTPEEEKQWVEAQGPVCSGLLNYISGHEQEYDLFIFVTYLYYLTVRGLPKLADKAILIPTAHDEPYIYFSVYRDVFLKPRGIVYLTEEEKDFVERTFSNGHIPNIIAATGVDIPEGVSELAFRKKYRVWDKYIIYVGRIDATKGCDCLFDDFIIYKIRHPHSHLKLVLMGKKMIDIPNHPDIISLGFVSDEDKYNGIQGASALVLPSEYESLSISVLEAMALHTPVIVNGDCQVLKGHCHKSNGGLYYTNHYEFEGILNWMKDHPEAWKKIGENAREYIDKYYQWNVIVDRVYNFFSERIADIKGAE</sequence>
<gene>
    <name evidence="3" type="ORF">IAB63_05965</name>
</gene>
<dbReference type="Gene3D" id="3.40.50.2000">
    <property type="entry name" value="Glycogen Phosphorylase B"/>
    <property type="match status" value="1"/>
</dbReference>